<protein>
    <recommendedName>
        <fullName evidence="1">Lipase maturation factor</fullName>
    </recommendedName>
</protein>
<dbReference type="Pfam" id="PF06762">
    <property type="entry name" value="LMF1"/>
    <property type="match status" value="1"/>
</dbReference>
<dbReference type="PANTHER" id="PTHR14463:SF5">
    <property type="entry name" value="LIPASE MATURATION FACTOR 2"/>
    <property type="match status" value="1"/>
</dbReference>
<dbReference type="GO" id="GO:0005789">
    <property type="term" value="C:endoplasmic reticulum membrane"/>
    <property type="evidence" value="ECO:0007669"/>
    <property type="project" value="UniProtKB-SubCell"/>
</dbReference>
<keyword evidence="1" id="KW-0256">Endoplasmic reticulum</keyword>
<feature type="domain" description="Lipase maturation factor 1/2 N-terminal" evidence="2">
    <location>
        <begin position="1"/>
        <end position="63"/>
    </location>
</feature>
<accession>A0ABD0P0I2</accession>
<comment type="function">
    <text evidence="1">Involved in the maturation of specific proteins in the endoplasmic reticulum.</text>
</comment>
<name>A0ABD0P0I2_CIRMR</name>
<dbReference type="Proteomes" id="UP001529510">
    <property type="component" value="Unassembled WGS sequence"/>
</dbReference>
<feature type="non-terminal residue" evidence="3">
    <location>
        <position position="1"/>
    </location>
</feature>
<comment type="similarity">
    <text evidence="1">Belongs to the lipase maturation factor family.</text>
</comment>
<dbReference type="InterPro" id="IPR009613">
    <property type="entry name" value="LMF"/>
</dbReference>
<proteinExistence type="inferred from homology"/>
<comment type="caution">
    <text evidence="3">The sequence shown here is derived from an EMBL/GenBank/DDBJ whole genome shotgun (WGS) entry which is preliminary data.</text>
</comment>
<gene>
    <name evidence="3" type="ORF">M9458_035845</name>
</gene>
<feature type="non-terminal residue" evidence="3">
    <location>
        <position position="63"/>
    </location>
</feature>
<dbReference type="PANTHER" id="PTHR14463">
    <property type="entry name" value="LIPASE MATURATION FACTOR"/>
    <property type="match status" value="1"/>
</dbReference>
<dbReference type="AlphaFoldDB" id="A0ABD0P0I2"/>
<sequence length="63" mass="7373">DNLLLETGFLAILIAPMKMPWSSKLHLHDNVTFWLVRWLLFRLMFASGVVKLTSRCPTWWGLT</sequence>
<evidence type="ECO:0000256" key="1">
    <source>
        <dbReference type="RuleBase" id="RU361229"/>
    </source>
</evidence>
<evidence type="ECO:0000313" key="3">
    <source>
        <dbReference type="EMBL" id="KAL0167623.1"/>
    </source>
</evidence>
<dbReference type="EMBL" id="JAMKFB020000018">
    <property type="protein sequence ID" value="KAL0167623.1"/>
    <property type="molecule type" value="Genomic_DNA"/>
</dbReference>
<dbReference type="InterPro" id="IPR057434">
    <property type="entry name" value="LMF1/2_N"/>
</dbReference>
<comment type="subcellular location">
    <subcellularLocation>
        <location evidence="1">Endoplasmic reticulum membrane</location>
        <topology evidence="1">Multi-pass membrane protein</topology>
    </subcellularLocation>
</comment>
<organism evidence="3 4">
    <name type="scientific">Cirrhinus mrigala</name>
    <name type="common">Mrigala</name>
    <dbReference type="NCBI Taxonomy" id="683832"/>
    <lineage>
        <taxon>Eukaryota</taxon>
        <taxon>Metazoa</taxon>
        <taxon>Chordata</taxon>
        <taxon>Craniata</taxon>
        <taxon>Vertebrata</taxon>
        <taxon>Euteleostomi</taxon>
        <taxon>Actinopterygii</taxon>
        <taxon>Neopterygii</taxon>
        <taxon>Teleostei</taxon>
        <taxon>Ostariophysi</taxon>
        <taxon>Cypriniformes</taxon>
        <taxon>Cyprinidae</taxon>
        <taxon>Labeoninae</taxon>
        <taxon>Labeonini</taxon>
        <taxon>Cirrhinus</taxon>
    </lineage>
</organism>
<evidence type="ECO:0000259" key="2">
    <source>
        <dbReference type="Pfam" id="PF06762"/>
    </source>
</evidence>
<reference evidence="3 4" key="1">
    <citation type="submission" date="2024-05" db="EMBL/GenBank/DDBJ databases">
        <title>Genome sequencing and assembly of Indian major carp, Cirrhinus mrigala (Hamilton, 1822).</title>
        <authorList>
            <person name="Mohindra V."/>
            <person name="Chowdhury L.M."/>
            <person name="Lal K."/>
            <person name="Jena J.K."/>
        </authorList>
    </citation>
    <scope>NUCLEOTIDE SEQUENCE [LARGE SCALE GENOMIC DNA]</scope>
    <source>
        <strain evidence="3">CM1030</strain>
        <tissue evidence="3">Blood</tissue>
    </source>
</reference>
<evidence type="ECO:0000313" key="4">
    <source>
        <dbReference type="Proteomes" id="UP001529510"/>
    </source>
</evidence>
<keyword evidence="4" id="KW-1185">Reference proteome</keyword>